<keyword evidence="2" id="KW-1185">Reference proteome</keyword>
<name>A0A8J8NYT0_HALGN</name>
<gene>
    <name evidence="1" type="ORF">FGO68_gene14793</name>
</gene>
<evidence type="ECO:0000313" key="2">
    <source>
        <dbReference type="Proteomes" id="UP000785679"/>
    </source>
</evidence>
<dbReference type="Proteomes" id="UP000785679">
    <property type="component" value="Unassembled WGS sequence"/>
</dbReference>
<dbReference type="OrthoDB" id="10598196at2759"/>
<comment type="caution">
    <text evidence="1">The sequence shown here is derived from an EMBL/GenBank/DDBJ whole genome shotgun (WGS) entry which is preliminary data.</text>
</comment>
<organism evidence="1 2">
    <name type="scientific">Halteria grandinella</name>
    <dbReference type="NCBI Taxonomy" id="5974"/>
    <lineage>
        <taxon>Eukaryota</taxon>
        <taxon>Sar</taxon>
        <taxon>Alveolata</taxon>
        <taxon>Ciliophora</taxon>
        <taxon>Intramacronucleata</taxon>
        <taxon>Spirotrichea</taxon>
        <taxon>Stichotrichia</taxon>
        <taxon>Sporadotrichida</taxon>
        <taxon>Halteriidae</taxon>
        <taxon>Halteria</taxon>
    </lineage>
</organism>
<proteinExistence type="predicted"/>
<accession>A0A8J8NYT0</accession>
<dbReference type="EMBL" id="RRYP01004661">
    <property type="protein sequence ID" value="TNV82689.1"/>
    <property type="molecule type" value="Genomic_DNA"/>
</dbReference>
<reference evidence="1" key="1">
    <citation type="submission" date="2019-06" db="EMBL/GenBank/DDBJ databases">
        <authorList>
            <person name="Zheng W."/>
        </authorList>
    </citation>
    <scope>NUCLEOTIDE SEQUENCE</scope>
    <source>
        <strain evidence="1">QDHG01</strain>
    </source>
</reference>
<dbReference type="AlphaFoldDB" id="A0A8J8NYT0"/>
<sequence length="102" mass="12026">MRKDVRVMLKRELSTQEGLMRSFGQKEGREEGQEELIDLDLKKNFFYVVNPEGRIIDCAKIYSFLHEENIFRRITAKISKDIDFRINGKTDQMAKQKAALQE</sequence>
<protein>
    <submittedName>
        <fullName evidence="1">Uncharacterized protein</fullName>
    </submittedName>
</protein>
<evidence type="ECO:0000313" key="1">
    <source>
        <dbReference type="EMBL" id="TNV82689.1"/>
    </source>
</evidence>